<accession>A0A1F5XF82</accession>
<organism evidence="2 3">
    <name type="scientific">Candidatus Giovannonibacteria bacterium RIFCSPLOWO2_01_FULL_46_32</name>
    <dbReference type="NCBI Taxonomy" id="1798353"/>
    <lineage>
        <taxon>Bacteria</taxon>
        <taxon>Candidatus Giovannoniibacteriota</taxon>
    </lineage>
</organism>
<keyword evidence="1" id="KW-0472">Membrane</keyword>
<comment type="caution">
    <text evidence="2">The sequence shown here is derived from an EMBL/GenBank/DDBJ whole genome shotgun (WGS) entry which is preliminary data.</text>
</comment>
<name>A0A1F5XF82_9BACT</name>
<gene>
    <name evidence="2" type="ORF">A3B19_00060</name>
</gene>
<keyword evidence="1" id="KW-0812">Transmembrane</keyword>
<reference evidence="2 3" key="1">
    <citation type="journal article" date="2016" name="Nat. Commun.">
        <title>Thousands of microbial genomes shed light on interconnected biogeochemical processes in an aquifer system.</title>
        <authorList>
            <person name="Anantharaman K."/>
            <person name="Brown C.T."/>
            <person name="Hug L.A."/>
            <person name="Sharon I."/>
            <person name="Castelle C.J."/>
            <person name="Probst A.J."/>
            <person name="Thomas B.C."/>
            <person name="Singh A."/>
            <person name="Wilkins M.J."/>
            <person name="Karaoz U."/>
            <person name="Brodie E.L."/>
            <person name="Williams K.H."/>
            <person name="Hubbard S.S."/>
            <person name="Banfield J.F."/>
        </authorList>
    </citation>
    <scope>NUCLEOTIDE SEQUENCE [LARGE SCALE GENOMIC DNA]</scope>
</reference>
<dbReference type="AlphaFoldDB" id="A0A1F5XF82"/>
<evidence type="ECO:0000313" key="3">
    <source>
        <dbReference type="Proteomes" id="UP000177346"/>
    </source>
</evidence>
<dbReference type="EMBL" id="MFIF01000014">
    <property type="protein sequence ID" value="OGF86592.1"/>
    <property type="molecule type" value="Genomic_DNA"/>
</dbReference>
<evidence type="ECO:0008006" key="4">
    <source>
        <dbReference type="Google" id="ProtNLM"/>
    </source>
</evidence>
<protein>
    <recommendedName>
        <fullName evidence="4">Protein-export membrane protein SecG</fullName>
    </recommendedName>
</protein>
<sequence>MPQAQAKTIDDIIGIVQMSIIDPITILLFALAAVVFLFGVVEFIAGASAGEASASGGMSFKTRARGKKHMTWGIVGLVVMTSAKAIIAVLQNFFK</sequence>
<proteinExistence type="predicted"/>
<evidence type="ECO:0000313" key="2">
    <source>
        <dbReference type="EMBL" id="OGF86592.1"/>
    </source>
</evidence>
<dbReference type="Proteomes" id="UP000177346">
    <property type="component" value="Unassembled WGS sequence"/>
</dbReference>
<keyword evidence="1" id="KW-1133">Transmembrane helix</keyword>
<evidence type="ECO:0000256" key="1">
    <source>
        <dbReference type="SAM" id="Phobius"/>
    </source>
</evidence>
<feature type="transmembrane region" description="Helical" evidence="1">
    <location>
        <begin position="26"/>
        <end position="49"/>
    </location>
</feature>
<feature type="transmembrane region" description="Helical" evidence="1">
    <location>
        <begin position="70"/>
        <end position="94"/>
    </location>
</feature>